<dbReference type="RefSeq" id="WP_343952206.1">
    <property type="nucleotide sequence ID" value="NZ_BAAAHQ010000024.1"/>
</dbReference>
<evidence type="ECO:0000313" key="1">
    <source>
        <dbReference type="EMBL" id="GAA0938066.1"/>
    </source>
</evidence>
<name>A0ABN1Q5Y6_9ACTN</name>
<accession>A0ABN1Q5Y6</accession>
<evidence type="ECO:0008006" key="3">
    <source>
        <dbReference type="Google" id="ProtNLM"/>
    </source>
</evidence>
<sequence length="95" mass="11062">MEIFGYQSPPDRPAVAFRKASDRAQISRHRPSSAKLWTNVWTEHASSCQQEFRNRAAAETRIQNDAIRAHPKKFNALRTAKVRQLETARRFIARR</sequence>
<proteinExistence type="predicted"/>
<keyword evidence="2" id="KW-1185">Reference proteome</keyword>
<organism evidence="1 2">
    <name type="scientific">Nonomuraea longicatena</name>
    <dbReference type="NCBI Taxonomy" id="83682"/>
    <lineage>
        <taxon>Bacteria</taxon>
        <taxon>Bacillati</taxon>
        <taxon>Actinomycetota</taxon>
        <taxon>Actinomycetes</taxon>
        <taxon>Streptosporangiales</taxon>
        <taxon>Streptosporangiaceae</taxon>
        <taxon>Nonomuraea</taxon>
    </lineage>
</organism>
<comment type="caution">
    <text evidence="1">The sequence shown here is derived from an EMBL/GenBank/DDBJ whole genome shotgun (WGS) entry which is preliminary data.</text>
</comment>
<dbReference type="EMBL" id="BAAAHQ010000024">
    <property type="protein sequence ID" value="GAA0938066.1"/>
    <property type="molecule type" value="Genomic_DNA"/>
</dbReference>
<protein>
    <recommendedName>
        <fullName evidence="3">Transposase</fullName>
    </recommendedName>
</protein>
<evidence type="ECO:0000313" key="2">
    <source>
        <dbReference type="Proteomes" id="UP001501578"/>
    </source>
</evidence>
<gene>
    <name evidence="1" type="ORF">GCM10009560_47800</name>
</gene>
<dbReference type="Proteomes" id="UP001501578">
    <property type="component" value="Unassembled WGS sequence"/>
</dbReference>
<reference evidence="1 2" key="1">
    <citation type="journal article" date="2019" name="Int. J. Syst. Evol. Microbiol.">
        <title>The Global Catalogue of Microorganisms (GCM) 10K type strain sequencing project: providing services to taxonomists for standard genome sequencing and annotation.</title>
        <authorList>
            <consortium name="The Broad Institute Genomics Platform"/>
            <consortium name="The Broad Institute Genome Sequencing Center for Infectious Disease"/>
            <person name="Wu L."/>
            <person name="Ma J."/>
        </authorList>
    </citation>
    <scope>NUCLEOTIDE SEQUENCE [LARGE SCALE GENOMIC DNA]</scope>
    <source>
        <strain evidence="1 2">JCM 11136</strain>
    </source>
</reference>